<feature type="region of interest" description="Disordered" evidence="1">
    <location>
        <begin position="65"/>
        <end position="97"/>
    </location>
</feature>
<organism evidence="2 3">
    <name type="scientific">Oerskovia paurometabola</name>
    <dbReference type="NCBI Taxonomy" id="162170"/>
    <lineage>
        <taxon>Bacteria</taxon>
        <taxon>Bacillati</taxon>
        <taxon>Actinomycetota</taxon>
        <taxon>Actinomycetes</taxon>
        <taxon>Micrococcales</taxon>
        <taxon>Cellulomonadaceae</taxon>
        <taxon>Oerskovia</taxon>
    </lineage>
</organism>
<reference evidence="3" key="1">
    <citation type="journal article" date="2019" name="Int. J. Syst. Evol. Microbiol.">
        <title>The Global Catalogue of Microorganisms (GCM) 10K type strain sequencing project: providing services to taxonomists for standard genome sequencing and annotation.</title>
        <authorList>
            <consortium name="The Broad Institute Genomics Platform"/>
            <consortium name="The Broad Institute Genome Sequencing Center for Infectious Disease"/>
            <person name="Wu L."/>
            <person name="Ma J."/>
        </authorList>
    </citation>
    <scope>NUCLEOTIDE SEQUENCE [LARGE SCALE GENOMIC DNA]</scope>
    <source>
        <strain evidence="3">CCUG 47105</strain>
    </source>
</reference>
<gene>
    <name evidence="2" type="ORF">ACFP71_07560</name>
</gene>
<feature type="compositionally biased region" description="Basic and acidic residues" evidence="1">
    <location>
        <begin position="12"/>
        <end position="21"/>
    </location>
</feature>
<proteinExistence type="predicted"/>
<dbReference type="Proteomes" id="UP001596305">
    <property type="component" value="Unassembled WGS sequence"/>
</dbReference>
<evidence type="ECO:0000313" key="3">
    <source>
        <dbReference type="Proteomes" id="UP001596305"/>
    </source>
</evidence>
<evidence type="ECO:0008006" key="4">
    <source>
        <dbReference type="Google" id="ProtNLM"/>
    </source>
</evidence>
<accession>A0ABW1X8D8</accession>
<evidence type="ECO:0000313" key="2">
    <source>
        <dbReference type="EMBL" id="MFC6424676.1"/>
    </source>
</evidence>
<evidence type="ECO:0000256" key="1">
    <source>
        <dbReference type="SAM" id="MobiDB-lite"/>
    </source>
</evidence>
<feature type="region of interest" description="Disordered" evidence="1">
    <location>
        <begin position="1"/>
        <end position="32"/>
    </location>
</feature>
<feature type="compositionally biased region" description="Basic and acidic residues" evidence="1">
    <location>
        <begin position="65"/>
        <end position="84"/>
    </location>
</feature>
<dbReference type="RefSeq" id="WP_239527409.1">
    <property type="nucleotide sequence ID" value="NZ_BAAAIY010000003.1"/>
</dbReference>
<protein>
    <recommendedName>
        <fullName evidence="4">HNH endonuclease</fullName>
    </recommendedName>
</protein>
<sequence length="97" mass="11296">MLAPGVRYCPTHQREREERRGSRQARGYDSQHEALRRHYEARLASGEILHCARCGHEILDGHRWDLGHTDDRTAHQGPECERCNRSAGGRRGARRRR</sequence>
<dbReference type="EMBL" id="JBHSTM010000004">
    <property type="protein sequence ID" value="MFC6424676.1"/>
    <property type="molecule type" value="Genomic_DNA"/>
</dbReference>
<keyword evidence="3" id="KW-1185">Reference proteome</keyword>
<comment type="caution">
    <text evidence="2">The sequence shown here is derived from an EMBL/GenBank/DDBJ whole genome shotgun (WGS) entry which is preliminary data.</text>
</comment>
<name>A0ABW1X8D8_9CELL</name>